<evidence type="ECO:0000313" key="7">
    <source>
        <dbReference type="Proteomes" id="UP000663833"/>
    </source>
</evidence>
<evidence type="ECO:0000313" key="6">
    <source>
        <dbReference type="EMBL" id="CAF4363540.1"/>
    </source>
</evidence>
<dbReference type="EMBL" id="CAJOBP010002592">
    <property type="protein sequence ID" value="CAF4363540.1"/>
    <property type="molecule type" value="Genomic_DNA"/>
</dbReference>
<dbReference type="Gene3D" id="2.60.40.1260">
    <property type="entry name" value="Lamin Tail domain"/>
    <property type="match status" value="1"/>
</dbReference>
<feature type="domain" description="LTD" evidence="2">
    <location>
        <begin position="402"/>
        <end position="542"/>
    </location>
</feature>
<gene>
    <name evidence="5" type="ORF">HFQ381_LOCUS11335</name>
    <name evidence="3" type="ORF">LUA448_LOCUS11294</name>
    <name evidence="4" type="ORF">TIS948_LOCUS21757</name>
    <name evidence="6" type="ORF">UJA718_LOCUS16607</name>
</gene>
<dbReference type="Proteomes" id="UP000663825">
    <property type="component" value="Unassembled WGS sequence"/>
</dbReference>
<protein>
    <recommendedName>
        <fullName evidence="2">LTD domain-containing protein</fullName>
    </recommendedName>
</protein>
<dbReference type="InterPro" id="IPR001322">
    <property type="entry name" value="Lamin_tail_dom"/>
</dbReference>
<dbReference type="PROSITE" id="PS51841">
    <property type="entry name" value="LTD"/>
    <property type="match status" value="1"/>
</dbReference>
<dbReference type="OrthoDB" id="10006857at2759"/>
<evidence type="ECO:0000256" key="1">
    <source>
        <dbReference type="ARBA" id="ARBA00023054"/>
    </source>
</evidence>
<reference evidence="3" key="1">
    <citation type="submission" date="2021-02" db="EMBL/GenBank/DDBJ databases">
        <authorList>
            <person name="Nowell W R."/>
        </authorList>
    </citation>
    <scope>NUCLEOTIDE SEQUENCE</scope>
</reference>
<evidence type="ECO:0000259" key="2">
    <source>
        <dbReference type="PROSITE" id="PS51841"/>
    </source>
</evidence>
<dbReference type="GO" id="GO:0005200">
    <property type="term" value="F:structural constituent of cytoskeleton"/>
    <property type="evidence" value="ECO:0007669"/>
    <property type="project" value="TreeGrafter"/>
</dbReference>
<keyword evidence="8" id="KW-1185">Reference proteome</keyword>
<dbReference type="Proteomes" id="UP000663833">
    <property type="component" value="Unassembled WGS sequence"/>
</dbReference>
<dbReference type="PANTHER" id="PTHR45721:SF10">
    <property type="entry name" value="INTERMEDIATE FILAMENT PROTEIN IFC-1"/>
    <property type="match status" value="1"/>
</dbReference>
<dbReference type="EMBL" id="CAJNXB010003762">
    <property type="protein sequence ID" value="CAF3334815.1"/>
    <property type="molecule type" value="Genomic_DNA"/>
</dbReference>
<dbReference type="PANTHER" id="PTHR45721">
    <property type="entry name" value="LAMIN DM0-RELATED"/>
    <property type="match status" value="1"/>
</dbReference>
<proteinExistence type="predicted"/>
<keyword evidence="1" id="KW-0175">Coiled coil</keyword>
<evidence type="ECO:0000313" key="3">
    <source>
        <dbReference type="EMBL" id="CAF3332666.1"/>
    </source>
</evidence>
<name>A0A817UI20_9BILA</name>
<dbReference type="Proteomes" id="UP000663851">
    <property type="component" value="Unassembled WGS sequence"/>
</dbReference>
<accession>A0A817UI20</accession>
<dbReference type="GO" id="GO:0090435">
    <property type="term" value="P:protein localization to nuclear envelope"/>
    <property type="evidence" value="ECO:0007669"/>
    <property type="project" value="TreeGrafter"/>
</dbReference>
<dbReference type="AlphaFoldDB" id="A0A817UI20"/>
<comment type="caution">
    <text evidence="3">The sequence shown here is derived from an EMBL/GenBank/DDBJ whole genome shotgun (WGS) entry which is preliminary data.</text>
</comment>
<sequence length="557" mass="63983">MCSNPVMICEEENAKNSNSNITYRPLGDDSRYVVRYISSSFVRIQQLKTDFNAQHQHEKGALIELNDKLRLMVDCAQQLESQNSKYITQLADLRRSLLASANSKENDQHSRLQADIMQVHHDKVAYESEIEIFQLQGHIYQQMIQVQEQLIGEDRLKLERVLNQSASTLAELRASCVEWEKNIGSFRATREDTFQKYMALAKDWCLMKKRTNEYKISLEMMKIKIQFSKTSNAKVDLSSMDMSDFAGYWKLEWEQIVQKIRHDFEILYGAIHQETVCYYEKKSAELQGELEQIVDYQKVDVVKHVETVEKIQTEYQEVQKTYSHESAILLKSEALFSKLESEWKAIQIQNQEKLDVQSNDLGYLHENIMMMVSSIEEMQRSKICLESEIIIYRHILGKSDICQIAETTLAKGRKFVVQYECHGSISMECPLDGTHISLTNQSANAVIDISRWQLIRHVDSKNVLQYRLPAGLQLKPGSELRLYSKLGTEVTQVSSNGSTFSPSSFQKIVLDDVYSIGVGDRIETLLLNENGEEKASCVQSVAATGVIVNENSRTKLF</sequence>
<dbReference type="GO" id="GO:0006998">
    <property type="term" value="P:nuclear envelope organization"/>
    <property type="evidence" value="ECO:0007669"/>
    <property type="project" value="TreeGrafter"/>
</dbReference>
<dbReference type="GO" id="GO:0007097">
    <property type="term" value="P:nuclear migration"/>
    <property type="evidence" value="ECO:0007669"/>
    <property type="project" value="TreeGrafter"/>
</dbReference>
<dbReference type="EMBL" id="CAJNYD010001368">
    <property type="protein sequence ID" value="CAF3332666.1"/>
    <property type="molecule type" value="Genomic_DNA"/>
</dbReference>
<evidence type="ECO:0000313" key="8">
    <source>
        <dbReference type="Proteomes" id="UP000663873"/>
    </source>
</evidence>
<organism evidence="3 7">
    <name type="scientific">Rotaria socialis</name>
    <dbReference type="NCBI Taxonomy" id="392032"/>
    <lineage>
        <taxon>Eukaryota</taxon>
        <taxon>Metazoa</taxon>
        <taxon>Spiralia</taxon>
        <taxon>Gnathifera</taxon>
        <taxon>Rotifera</taxon>
        <taxon>Eurotatoria</taxon>
        <taxon>Bdelloidea</taxon>
        <taxon>Philodinida</taxon>
        <taxon>Philodinidae</taxon>
        <taxon>Rotaria</taxon>
    </lineage>
</organism>
<evidence type="ECO:0000313" key="4">
    <source>
        <dbReference type="EMBL" id="CAF3334815.1"/>
    </source>
</evidence>
<dbReference type="GO" id="GO:0051664">
    <property type="term" value="P:nuclear pore localization"/>
    <property type="evidence" value="ECO:0007669"/>
    <property type="project" value="TreeGrafter"/>
</dbReference>
<dbReference type="SUPFAM" id="SSF74853">
    <property type="entry name" value="Lamin A/C globular tail domain"/>
    <property type="match status" value="1"/>
</dbReference>
<dbReference type="Proteomes" id="UP000663873">
    <property type="component" value="Unassembled WGS sequence"/>
</dbReference>
<evidence type="ECO:0000313" key="5">
    <source>
        <dbReference type="EMBL" id="CAF4265504.1"/>
    </source>
</evidence>
<dbReference type="GO" id="GO:0005652">
    <property type="term" value="C:nuclear lamina"/>
    <property type="evidence" value="ECO:0007669"/>
    <property type="project" value="TreeGrafter"/>
</dbReference>
<dbReference type="GO" id="GO:0031507">
    <property type="term" value="P:heterochromatin formation"/>
    <property type="evidence" value="ECO:0007669"/>
    <property type="project" value="TreeGrafter"/>
</dbReference>
<dbReference type="EMBL" id="CAJOBO010000650">
    <property type="protein sequence ID" value="CAF4265504.1"/>
    <property type="molecule type" value="Genomic_DNA"/>
</dbReference>
<dbReference type="InterPro" id="IPR036415">
    <property type="entry name" value="Lamin_tail_dom_sf"/>
</dbReference>